<evidence type="ECO:0000259" key="10">
    <source>
        <dbReference type="Pfam" id="PF00535"/>
    </source>
</evidence>
<keyword evidence="2" id="KW-1003">Cell membrane</keyword>
<dbReference type="PANTHER" id="PTHR43646">
    <property type="entry name" value="GLYCOSYLTRANSFERASE"/>
    <property type="match status" value="1"/>
</dbReference>
<gene>
    <name evidence="11" type="ORF">O4220_03665</name>
</gene>
<dbReference type="InterPro" id="IPR001173">
    <property type="entry name" value="Glyco_trans_2-like"/>
</dbReference>
<comment type="similarity">
    <text evidence="8">Belongs to the glycosyltransferase 2 family. CrtQ subfamily.</text>
</comment>
<evidence type="ECO:0000256" key="2">
    <source>
        <dbReference type="ARBA" id="ARBA00022475"/>
    </source>
</evidence>
<organism evidence="11 12">
    <name type="scientific">Rhodococcus ruber</name>
    <dbReference type="NCBI Taxonomy" id="1830"/>
    <lineage>
        <taxon>Bacteria</taxon>
        <taxon>Bacillati</taxon>
        <taxon>Actinomycetota</taxon>
        <taxon>Actinomycetes</taxon>
        <taxon>Mycobacteriales</taxon>
        <taxon>Nocardiaceae</taxon>
        <taxon>Rhodococcus</taxon>
    </lineage>
</organism>
<dbReference type="InterPro" id="IPR029044">
    <property type="entry name" value="Nucleotide-diphossugar_trans"/>
</dbReference>
<evidence type="ECO:0000313" key="11">
    <source>
        <dbReference type="EMBL" id="MCZ4517600.1"/>
    </source>
</evidence>
<dbReference type="RefSeq" id="WP_269602206.1">
    <property type="nucleotide sequence ID" value="NZ_JAPWIJ010000001.1"/>
</dbReference>
<dbReference type="Pfam" id="PF00535">
    <property type="entry name" value="Glycos_transf_2"/>
    <property type="match status" value="1"/>
</dbReference>
<keyword evidence="5" id="KW-0472">Membrane</keyword>
<evidence type="ECO:0000256" key="3">
    <source>
        <dbReference type="ARBA" id="ARBA00022676"/>
    </source>
</evidence>
<comment type="pathway">
    <text evidence="7">Carotenoid biosynthesis; staphyloxanthin biosynthesis; staphyloxanthin from farnesyl diphosphate: step 4/5.</text>
</comment>
<protein>
    <recommendedName>
        <fullName evidence="9">4,4'-diaponeurosporenoate glycosyltransferase</fullName>
    </recommendedName>
</protein>
<dbReference type="EMBL" id="JAPWIJ010000001">
    <property type="protein sequence ID" value="MCZ4517600.1"/>
    <property type="molecule type" value="Genomic_DNA"/>
</dbReference>
<dbReference type="Gene3D" id="3.90.550.10">
    <property type="entry name" value="Spore Coat Polysaccharide Biosynthesis Protein SpsA, Chain A"/>
    <property type="match status" value="1"/>
</dbReference>
<evidence type="ECO:0000256" key="8">
    <source>
        <dbReference type="ARBA" id="ARBA00038120"/>
    </source>
</evidence>
<dbReference type="SUPFAM" id="SSF53448">
    <property type="entry name" value="Nucleotide-diphospho-sugar transferases"/>
    <property type="match status" value="1"/>
</dbReference>
<evidence type="ECO:0000256" key="1">
    <source>
        <dbReference type="ARBA" id="ARBA00004236"/>
    </source>
</evidence>
<evidence type="ECO:0000313" key="12">
    <source>
        <dbReference type="Proteomes" id="UP001081071"/>
    </source>
</evidence>
<keyword evidence="3 11" id="KW-0328">Glycosyltransferase</keyword>
<feature type="domain" description="Glycosyltransferase 2-like" evidence="10">
    <location>
        <begin position="20"/>
        <end position="154"/>
    </location>
</feature>
<sequence>MVVEVSPHIPSRTPVSHIVVVVPAHNEQDLLDACLTALSRAERRVAEVAPVTVSTIVVLDACTDGSASIAARHPSVSTVTVAHRNVGAARAAGFSSYASELAATTWFATTDADTRVGEDWLLGHLRHAADGARAVAGTVSVDFEGRVEEDVRLRSTYDAHYRHELGHPHVHGANLGVRATDYRSVGGFAPLATGEDHDLVRRLELAGIACRRVCDISVTTSGRLRGRAPDGMAEFLRSLEPSA</sequence>
<comment type="subcellular location">
    <subcellularLocation>
        <location evidence="1">Cell membrane</location>
    </subcellularLocation>
</comment>
<comment type="caution">
    <text evidence="11">The sequence shown here is derived from an EMBL/GenBank/DDBJ whole genome shotgun (WGS) entry which is preliminary data.</text>
</comment>
<dbReference type="PANTHER" id="PTHR43646:SF2">
    <property type="entry name" value="GLYCOSYLTRANSFERASE 2-LIKE DOMAIN-CONTAINING PROTEIN"/>
    <property type="match status" value="1"/>
</dbReference>
<proteinExistence type="inferred from homology"/>
<dbReference type="Proteomes" id="UP001081071">
    <property type="component" value="Unassembled WGS sequence"/>
</dbReference>
<dbReference type="GO" id="GO:0016757">
    <property type="term" value="F:glycosyltransferase activity"/>
    <property type="evidence" value="ECO:0007669"/>
    <property type="project" value="UniProtKB-KW"/>
</dbReference>
<evidence type="ECO:0000256" key="9">
    <source>
        <dbReference type="ARBA" id="ARBA00040345"/>
    </source>
</evidence>
<accession>A0ABT4MAN5</accession>
<evidence type="ECO:0000256" key="5">
    <source>
        <dbReference type="ARBA" id="ARBA00023136"/>
    </source>
</evidence>
<keyword evidence="4 11" id="KW-0808">Transferase</keyword>
<keyword evidence="12" id="KW-1185">Reference proteome</keyword>
<reference evidence="11" key="1">
    <citation type="submission" date="2022-12" db="EMBL/GenBank/DDBJ databases">
        <authorList>
            <person name="Krivoruchko A.V."/>
            <person name="Elkin A."/>
        </authorList>
    </citation>
    <scope>NUCLEOTIDE SEQUENCE</scope>
    <source>
        <strain evidence="11">IEGM 1391</strain>
    </source>
</reference>
<comment type="function">
    <text evidence="6">Catalyzes the glycosylation of 4,4'-diaponeurosporenoate, i.e. the esterification of glucose at the C1'' position with the carboxyl group of 4,4'-diaponeurosporenic acid, to form glycosyl-4,4'-diaponeurosporenoate. This is a step in the biosynthesis of staphyloxanthin, an orange pigment present in most staphylococci strains.</text>
</comment>
<evidence type="ECO:0000256" key="7">
    <source>
        <dbReference type="ARBA" id="ARBA00037904"/>
    </source>
</evidence>
<evidence type="ECO:0000256" key="4">
    <source>
        <dbReference type="ARBA" id="ARBA00022679"/>
    </source>
</evidence>
<evidence type="ECO:0000256" key="6">
    <source>
        <dbReference type="ARBA" id="ARBA00037281"/>
    </source>
</evidence>
<name>A0ABT4MAN5_9NOCA</name>